<comment type="caution">
    <text evidence="1">The sequence shown here is derived from an EMBL/GenBank/DDBJ whole genome shotgun (WGS) entry which is preliminary data.</text>
</comment>
<organism evidence="1 2">
    <name type="scientific">Aurantiacibacter arachoides</name>
    <dbReference type="NCBI Taxonomy" id="1850444"/>
    <lineage>
        <taxon>Bacteria</taxon>
        <taxon>Pseudomonadati</taxon>
        <taxon>Pseudomonadota</taxon>
        <taxon>Alphaproteobacteria</taxon>
        <taxon>Sphingomonadales</taxon>
        <taxon>Erythrobacteraceae</taxon>
        <taxon>Aurantiacibacter</taxon>
    </lineage>
</organism>
<sequence length="139" mass="15689">MSFQYSIGLQVYHPYADPHVIERGFALEALHKKKAGEVRRASNGTLLSGAYRESYCFFDLASGDDGKLADCLRTLVKVLEAKQGYINEIKQSGGRLNWFIGWTCGEHGENFDIELLSDLARLGIDFGIQPFADRQRRRS</sequence>
<gene>
    <name evidence="1" type="ORF">GRI62_00645</name>
</gene>
<dbReference type="Proteomes" id="UP000460626">
    <property type="component" value="Unassembled WGS sequence"/>
</dbReference>
<dbReference type="OrthoDB" id="2990299at2"/>
<evidence type="ECO:0000313" key="2">
    <source>
        <dbReference type="Proteomes" id="UP000460626"/>
    </source>
</evidence>
<dbReference type="EMBL" id="WTYH01000001">
    <property type="protein sequence ID" value="MXO92113.1"/>
    <property type="molecule type" value="Genomic_DNA"/>
</dbReference>
<dbReference type="RefSeq" id="WP_131451505.1">
    <property type="nucleotide sequence ID" value="NZ_BMJK01000001.1"/>
</dbReference>
<evidence type="ECO:0000313" key="1">
    <source>
        <dbReference type="EMBL" id="MXO92113.1"/>
    </source>
</evidence>
<keyword evidence="2" id="KW-1185">Reference proteome</keyword>
<protein>
    <recommendedName>
        <fullName evidence="3">DUF4279 domain-containing protein</fullName>
    </recommendedName>
</protein>
<accession>A0A844ZVN8</accession>
<proteinExistence type="predicted"/>
<reference evidence="1 2" key="1">
    <citation type="submission" date="2019-12" db="EMBL/GenBank/DDBJ databases">
        <title>Genomic-based taxomic classification of the family Erythrobacteraceae.</title>
        <authorList>
            <person name="Xu L."/>
        </authorList>
    </citation>
    <scope>NUCLEOTIDE SEQUENCE [LARGE SCALE GENOMIC DNA]</scope>
    <source>
        <strain evidence="1 2">RC4-10-4</strain>
    </source>
</reference>
<evidence type="ECO:0008006" key="3">
    <source>
        <dbReference type="Google" id="ProtNLM"/>
    </source>
</evidence>
<dbReference type="AlphaFoldDB" id="A0A844ZVN8"/>
<name>A0A844ZVN8_9SPHN</name>